<accession>A0A3B5RAS7</accession>
<sequence length="189" mass="21479">MCGSNTRVMAAHLRLWRDRKSSQTGSLAIVHPHHGAHHLRQDHHVPQVGLHHLWFLHRRSLLLSLAQALEEGLVLAAQAPVQPPPLAGAVQLHQLLTVQTTHTAGVRHFSKYTLKHRYVGTWLFRALICRNTIYNTIYFKLHPQSALAKAKTKPLYATLSDILRNNFQLQLEQNSSQVRRCNQVPQPST</sequence>
<organism evidence="1 2">
    <name type="scientific">Xiphophorus maculatus</name>
    <name type="common">Southern platyfish</name>
    <name type="synonym">Platypoecilus maculatus</name>
    <dbReference type="NCBI Taxonomy" id="8083"/>
    <lineage>
        <taxon>Eukaryota</taxon>
        <taxon>Metazoa</taxon>
        <taxon>Chordata</taxon>
        <taxon>Craniata</taxon>
        <taxon>Vertebrata</taxon>
        <taxon>Euteleostomi</taxon>
        <taxon>Actinopterygii</taxon>
        <taxon>Neopterygii</taxon>
        <taxon>Teleostei</taxon>
        <taxon>Neoteleostei</taxon>
        <taxon>Acanthomorphata</taxon>
        <taxon>Ovalentaria</taxon>
        <taxon>Atherinomorphae</taxon>
        <taxon>Cyprinodontiformes</taxon>
        <taxon>Poeciliidae</taxon>
        <taxon>Poeciliinae</taxon>
        <taxon>Xiphophorus</taxon>
    </lineage>
</organism>
<dbReference type="Proteomes" id="UP000002852">
    <property type="component" value="Unassembled WGS sequence"/>
</dbReference>
<proteinExistence type="predicted"/>
<dbReference type="Ensembl" id="ENSXMAT00000036002.1">
    <property type="protein sequence ID" value="ENSXMAP00000040787.1"/>
    <property type="gene ID" value="ENSXMAG00000026969.1"/>
</dbReference>
<reference evidence="2" key="2">
    <citation type="journal article" date="2013" name="Nat. Genet.">
        <title>The genome of the platyfish, Xiphophorus maculatus, provides insights into evolutionary adaptation and several complex traits.</title>
        <authorList>
            <person name="Schartl M."/>
            <person name="Walter R.B."/>
            <person name="Shen Y."/>
            <person name="Garcia T."/>
            <person name="Catchen J."/>
            <person name="Amores A."/>
            <person name="Braasch I."/>
            <person name="Chalopin D."/>
            <person name="Volff J.N."/>
            <person name="Lesch K.P."/>
            <person name="Bisazza A."/>
            <person name="Minx P."/>
            <person name="Hillier L."/>
            <person name="Wilson R.K."/>
            <person name="Fuerstenberg S."/>
            <person name="Boore J."/>
            <person name="Searle S."/>
            <person name="Postlethwait J.H."/>
            <person name="Warren W.C."/>
        </authorList>
    </citation>
    <scope>NUCLEOTIDE SEQUENCE [LARGE SCALE GENOMIC DNA]</scope>
    <source>
        <strain evidence="2">JP 163 A</strain>
    </source>
</reference>
<dbReference type="InParanoid" id="A0A3B5RAS7"/>
<evidence type="ECO:0000313" key="2">
    <source>
        <dbReference type="Proteomes" id="UP000002852"/>
    </source>
</evidence>
<dbReference type="AlphaFoldDB" id="A0A3B5RAS7"/>
<protein>
    <submittedName>
        <fullName evidence="1">Uncharacterized protein</fullName>
    </submittedName>
</protein>
<name>A0A3B5RAS7_XIPMA</name>
<reference evidence="1" key="4">
    <citation type="submission" date="2025-09" db="UniProtKB">
        <authorList>
            <consortium name="Ensembl"/>
        </authorList>
    </citation>
    <scope>IDENTIFICATION</scope>
    <source>
        <strain evidence="1">JP 163 A</strain>
    </source>
</reference>
<reference evidence="1" key="3">
    <citation type="submission" date="2025-08" db="UniProtKB">
        <authorList>
            <consortium name="Ensembl"/>
        </authorList>
    </citation>
    <scope>IDENTIFICATION</scope>
    <source>
        <strain evidence="1">JP 163 A</strain>
    </source>
</reference>
<reference evidence="2" key="1">
    <citation type="submission" date="2012-01" db="EMBL/GenBank/DDBJ databases">
        <authorList>
            <person name="Walter R."/>
            <person name="Schartl M."/>
            <person name="Warren W."/>
        </authorList>
    </citation>
    <scope>NUCLEOTIDE SEQUENCE [LARGE SCALE GENOMIC DNA]</scope>
    <source>
        <strain evidence="2">JP 163 A</strain>
    </source>
</reference>
<dbReference type="GeneTree" id="ENSGT00940000181008"/>
<keyword evidence="2" id="KW-1185">Reference proteome</keyword>
<evidence type="ECO:0000313" key="1">
    <source>
        <dbReference type="Ensembl" id="ENSXMAP00000040787.1"/>
    </source>
</evidence>